<sequence length="100" mass="11791">MNDKQTNSRVEQQQKKKVQLSSLSYKWRQRCSIDVAQGLKQSTPFVEMNQKPRSCLSPTLKAIDRELLSKAFQLDQRNCFIQLKLHMYENKIYGDKLNIL</sequence>
<keyword evidence="2" id="KW-1185">Reference proteome</keyword>
<dbReference type="Proteomes" id="UP001054945">
    <property type="component" value="Unassembled WGS sequence"/>
</dbReference>
<dbReference type="AlphaFoldDB" id="A0AAV4MFZ1"/>
<dbReference type="EMBL" id="BPLR01019723">
    <property type="protein sequence ID" value="GIX71117.1"/>
    <property type="molecule type" value="Genomic_DNA"/>
</dbReference>
<reference evidence="1 2" key="1">
    <citation type="submission" date="2021-06" db="EMBL/GenBank/DDBJ databases">
        <title>Caerostris extrusa draft genome.</title>
        <authorList>
            <person name="Kono N."/>
            <person name="Arakawa K."/>
        </authorList>
    </citation>
    <scope>NUCLEOTIDE SEQUENCE [LARGE SCALE GENOMIC DNA]</scope>
</reference>
<organism evidence="1 2">
    <name type="scientific">Caerostris extrusa</name>
    <name type="common">Bark spider</name>
    <name type="synonym">Caerostris bankana</name>
    <dbReference type="NCBI Taxonomy" id="172846"/>
    <lineage>
        <taxon>Eukaryota</taxon>
        <taxon>Metazoa</taxon>
        <taxon>Ecdysozoa</taxon>
        <taxon>Arthropoda</taxon>
        <taxon>Chelicerata</taxon>
        <taxon>Arachnida</taxon>
        <taxon>Araneae</taxon>
        <taxon>Araneomorphae</taxon>
        <taxon>Entelegynae</taxon>
        <taxon>Araneoidea</taxon>
        <taxon>Araneidae</taxon>
        <taxon>Caerostris</taxon>
    </lineage>
</organism>
<protein>
    <submittedName>
        <fullName evidence="1">Uncharacterized protein</fullName>
    </submittedName>
</protein>
<name>A0AAV4MFZ1_CAEEX</name>
<evidence type="ECO:0000313" key="2">
    <source>
        <dbReference type="Proteomes" id="UP001054945"/>
    </source>
</evidence>
<proteinExistence type="predicted"/>
<gene>
    <name evidence="1" type="ORF">CEXT_202051</name>
</gene>
<accession>A0AAV4MFZ1</accession>
<comment type="caution">
    <text evidence="1">The sequence shown here is derived from an EMBL/GenBank/DDBJ whole genome shotgun (WGS) entry which is preliminary data.</text>
</comment>
<evidence type="ECO:0000313" key="1">
    <source>
        <dbReference type="EMBL" id="GIX71117.1"/>
    </source>
</evidence>